<dbReference type="GO" id="GO:0016558">
    <property type="term" value="P:protein import into peroxisome matrix"/>
    <property type="evidence" value="ECO:0007669"/>
    <property type="project" value="UniProtKB-UniRule"/>
</dbReference>
<keyword evidence="7" id="KW-0479">Metal-binding</keyword>
<name>A0A1S4FDN2_AEDAE</name>
<comment type="pathway">
    <text evidence="2">Protein modification; protein ubiquitination.</text>
</comment>
<dbReference type="OMA" id="QHYLARC"/>
<dbReference type="KEGG" id="aag:5568017"/>
<dbReference type="GO" id="GO:1990429">
    <property type="term" value="C:peroxisomal importomer complex"/>
    <property type="evidence" value="ECO:0007669"/>
    <property type="project" value="TreeGrafter"/>
</dbReference>
<evidence type="ECO:0000256" key="2">
    <source>
        <dbReference type="ARBA" id="ARBA00004906"/>
    </source>
</evidence>
<feature type="domain" description="Pex N-terminal" evidence="16">
    <location>
        <begin position="26"/>
        <end position="234"/>
    </location>
</feature>
<proteinExistence type="inferred from homology"/>
<dbReference type="PIRSF" id="PIRSF038074">
    <property type="entry name" value="Peroxisome_assembly_p12"/>
    <property type="match status" value="1"/>
</dbReference>
<keyword evidence="12 15" id="KW-0472">Membrane</keyword>
<evidence type="ECO:0000256" key="7">
    <source>
        <dbReference type="ARBA" id="ARBA00022723"/>
    </source>
</evidence>
<dbReference type="GO" id="GO:0004842">
    <property type="term" value="F:ubiquitin-protein transferase activity"/>
    <property type="evidence" value="ECO:0007669"/>
    <property type="project" value="TreeGrafter"/>
</dbReference>
<dbReference type="CTD" id="5193"/>
<dbReference type="GO" id="GO:0008270">
    <property type="term" value="F:zinc ion binding"/>
    <property type="evidence" value="ECO:0007669"/>
    <property type="project" value="UniProtKB-KW"/>
</dbReference>
<keyword evidence="8" id="KW-0863">Zinc-finger</keyword>
<dbReference type="GO" id="GO:0005778">
    <property type="term" value="C:peroxisomal membrane"/>
    <property type="evidence" value="ECO:0007669"/>
    <property type="project" value="UniProtKB-SubCell"/>
</dbReference>
<evidence type="ECO:0000256" key="14">
    <source>
        <dbReference type="ARBA" id="ARBA00029692"/>
    </source>
</evidence>
<evidence type="ECO:0000256" key="5">
    <source>
        <dbReference type="ARBA" id="ARBA00022448"/>
    </source>
</evidence>
<dbReference type="SUPFAM" id="SSF57850">
    <property type="entry name" value="RING/U-box"/>
    <property type="match status" value="1"/>
</dbReference>
<keyword evidence="11" id="KW-1133">Transmembrane helix</keyword>
<dbReference type="Gene3D" id="3.30.40.10">
    <property type="entry name" value="Zinc/RING finger domain, C3HC4 (zinc finger)"/>
    <property type="match status" value="1"/>
</dbReference>
<evidence type="ECO:0000256" key="4">
    <source>
        <dbReference type="ARBA" id="ARBA00018980"/>
    </source>
</evidence>
<reference evidence="17" key="1">
    <citation type="submission" date="2005-10" db="EMBL/GenBank/DDBJ databases">
        <authorList>
            <person name="Loftus B.J."/>
            <person name="Nene V.M."/>
            <person name="Hannick L.I."/>
            <person name="Bidwell S."/>
            <person name="Haas B."/>
            <person name="Amedeo P."/>
            <person name="Orvis J."/>
            <person name="Wortman J.R."/>
            <person name="White O.R."/>
            <person name="Salzberg S."/>
            <person name="Shumway M."/>
            <person name="Koo H."/>
            <person name="Zhao Y."/>
            <person name="Holmes M."/>
            <person name="Miller J."/>
            <person name="Schatz M."/>
            <person name="Pop M."/>
            <person name="Pai G."/>
            <person name="Utterback T."/>
            <person name="Rogers Y.-H."/>
            <person name="Kravitz S."/>
            <person name="Fraser C.M."/>
        </authorList>
    </citation>
    <scope>NUCLEOTIDE SEQUENCE</scope>
    <source>
        <strain evidence="17">Liverpool</strain>
    </source>
</reference>
<dbReference type="InterPro" id="IPR013083">
    <property type="entry name" value="Znf_RING/FYVE/PHD"/>
</dbReference>
<dbReference type="PANTHER" id="PTHR12888">
    <property type="entry name" value="PEROXISOME ASSEMBLY PROTEIN 12 PEROXIN-12"/>
    <property type="match status" value="1"/>
</dbReference>
<dbReference type="Pfam" id="PF04757">
    <property type="entry name" value="Pex2_Pex12"/>
    <property type="match status" value="1"/>
</dbReference>
<evidence type="ECO:0000256" key="12">
    <source>
        <dbReference type="ARBA" id="ARBA00023136"/>
    </source>
</evidence>
<dbReference type="InterPro" id="IPR006845">
    <property type="entry name" value="Pex_N"/>
</dbReference>
<evidence type="ECO:0000256" key="13">
    <source>
        <dbReference type="ARBA" id="ARBA00023140"/>
    </source>
</evidence>
<keyword evidence="6" id="KW-0812">Transmembrane</keyword>
<comment type="similarity">
    <text evidence="3 15">Belongs to the pex2/pex10/pex12 family.</text>
</comment>
<dbReference type="EMBL" id="CH477391">
    <property type="protein sequence ID" value="EAT41950.1"/>
    <property type="molecule type" value="Genomic_DNA"/>
</dbReference>
<keyword evidence="13 15" id="KW-0576">Peroxisome</keyword>
<dbReference type="Proteomes" id="UP000682892">
    <property type="component" value="Unassembled WGS sequence"/>
</dbReference>
<evidence type="ECO:0000256" key="9">
    <source>
        <dbReference type="ARBA" id="ARBA00022833"/>
    </source>
</evidence>
<dbReference type="AlphaFoldDB" id="A0A1S4FDN2"/>
<evidence type="ECO:0000256" key="1">
    <source>
        <dbReference type="ARBA" id="ARBA00004585"/>
    </source>
</evidence>
<comment type="subcellular location">
    <subcellularLocation>
        <location evidence="1">Peroxisome membrane</location>
        <topology evidence="1">Multi-pass membrane protein</topology>
    </subcellularLocation>
</comment>
<gene>
    <name evidence="17" type="ORF">AaeL_AAEL006463</name>
</gene>
<evidence type="ECO:0000259" key="16">
    <source>
        <dbReference type="Pfam" id="PF04757"/>
    </source>
</evidence>
<keyword evidence="5" id="KW-0813">Transport</keyword>
<evidence type="ECO:0000313" key="18">
    <source>
        <dbReference type="Proteomes" id="UP000682892"/>
    </source>
</evidence>
<keyword evidence="10" id="KW-0653">Protein transport</keyword>
<evidence type="ECO:0000256" key="11">
    <source>
        <dbReference type="ARBA" id="ARBA00022989"/>
    </source>
</evidence>
<reference evidence="17" key="2">
    <citation type="journal article" date="2007" name="Science">
        <title>Genome sequence of Aedes aegypti, a major arbovirus vector.</title>
        <authorList>
            <person name="Nene V."/>
            <person name="Wortman J.R."/>
            <person name="Lawson D."/>
            <person name="Haas B."/>
            <person name="Kodira C."/>
            <person name="Tu Z.J."/>
            <person name="Loftus B."/>
            <person name="Xi Z."/>
            <person name="Megy K."/>
            <person name="Grabherr M."/>
            <person name="Ren Q."/>
            <person name="Zdobnov E.M."/>
            <person name="Lobo N.F."/>
            <person name="Campbell K.S."/>
            <person name="Brown S.E."/>
            <person name="Bonaldo M.F."/>
            <person name="Zhu J."/>
            <person name="Sinkins S.P."/>
            <person name="Hogenkamp D.G."/>
            <person name="Amedeo P."/>
            <person name="Arensburger P."/>
            <person name="Atkinson P.W."/>
            <person name="Bidwell S."/>
            <person name="Biedler J."/>
            <person name="Birney E."/>
            <person name="Bruggner R.V."/>
            <person name="Costas J."/>
            <person name="Coy M.R."/>
            <person name="Crabtree J."/>
            <person name="Crawford M."/>
            <person name="Debruyn B."/>
            <person name="Decaprio D."/>
            <person name="Eiglmeier K."/>
            <person name="Eisenstadt E."/>
            <person name="El-Dorry H."/>
            <person name="Gelbart W.M."/>
            <person name="Gomes S.L."/>
            <person name="Hammond M."/>
            <person name="Hannick L.I."/>
            <person name="Hogan J.R."/>
            <person name="Holmes M.H."/>
            <person name="Jaffe D."/>
            <person name="Johnston J.S."/>
            <person name="Kennedy R.C."/>
            <person name="Koo H."/>
            <person name="Kravitz S."/>
            <person name="Kriventseva E.V."/>
            <person name="Kulp D."/>
            <person name="Labutti K."/>
            <person name="Lee E."/>
            <person name="Li S."/>
            <person name="Lovin D.D."/>
            <person name="Mao C."/>
            <person name="Mauceli E."/>
            <person name="Menck C.F."/>
            <person name="Miller J.R."/>
            <person name="Montgomery P."/>
            <person name="Mori A."/>
            <person name="Nascimento A.L."/>
            <person name="Naveira H.F."/>
            <person name="Nusbaum C."/>
            <person name="O'leary S."/>
            <person name="Orvis J."/>
            <person name="Pertea M."/>
            <person name="Quesneville H."/>
            <person name="Reidenbach K.R."/>
            <person name="Rogers Y.H."/>
            <person name="Roth C.W."/>
            <person name="Schneider J.R."/>
            <person name="Schatz M."/>
            <person name="Shumway M."/>
            <person name="Stanke M."/>
            <person name="Stinson E.O."/>
            <person name="Tubio J.M."/>
            <person name="Vanzee J.P."/>
            <person name="Verjovski-Almeida S."/>
            <person name="Werner D."/>
            <person name="White O."/>
            <person name="Wyder S."/>
            <person name="Zeng Q."/>
            <person name="Zhao Q."/>
            <person name="Zhao Y."/>
            <person name="Hill C.A."/>
            <person name="Raikhel A.S."/>
            <person name="Soares M.B."/>
            <person name="Knudson D.L."/>
            <person name="Lee N.H."/>
            <person name="Galagan J."/>
            <person name="Salzberg S.L."/>
            <person name="Paulsen I.T."/>
            <person name="Dimopoulos G."/>
            <person name="Collins F.H."/>
            <person name="Birren B."/>
            <person name="Fraser-Liggett C.M."/>
            <person name="Severson D.W."/>
        </authorList>
    </citation>
    <scope>NUCLEOTIDE SEQUENCE [LARGE SCALE GENOMIC DNA]</scope>
    <source>
        <strain evidence="17">Liverpool</strain>
    </source>
</reference>
<evidence type="ECO:0000313" key="17">
    <source>
        <dbReference type="EMBL" id="EAT41950.1"/>
    </source>
</evidence>
<dbReference type="InterPro" id="IPR017375">
    <property type="entry name" value="PEX12"/>
</dbReference>
<sequence>MAAKGAHITQNSIEARPSIFEVVAADSLNSTFYPALKRIANFLATIKPGTFGHLIRYYDEAYLVFNWVVQSYYLRHRGGSLSEVFYGLTRISTRTQNLDRSGQRWSLLCLVVAPYLYHKLEQRLQQWKDDYENGRPVSQNKLLLTKVVPYLRTYFEGVKLFQYITYLAGIGPTHSPVLRALNLTLTYLAEEEESWTIRDLFGGQVKLATMLSTVMLRTLELSAFFLQFIEWWQNEANMGDLSKLPVPNAPPADFNSEKYKGICPLCLQRWLIPTAISISGYVYCYRCIVTYLQKENKCPVTKYPATVNDLVRIFDDDDDV</sequence>
<dbReference type="HOGENOM" id="CLU_031067_1_0_1"/>
<keyword evidence="9" id="KW-0862">Zinc</keyword>
<dbReference type="FunFam" id="3.30.40.10:FF:000634">
    <property type="entry name" value="Peroxisome assembly protein 12"/>
    <property type="match status" value="1"/>
</dbReference>
<evidence type="ECO:0000256" key="6">
    <source>
        <dbReference type="ARBA" id="ARBA00022692"/>
    </source>
</evidence>
<dbReference type="PANTHER" id="PTHR12888:SF0">
    <property type="entry name" value="PEROXISOME ASSEMBLY PROTEIN 12"/>
    <property type="match status" value="1"/>
</dbReference>
<evidence type="ECO:0000256" key="3">
    <source>
        <dbReference type="ARBA" id="ARBA00008704"/>
    </source>
</evidence>
<accession>A0A1S4FDN2</accession>
<dbReference type="OrthoDB" id="107372at2759"/>
<evidence type="ECO:0000256" key="10">
    <source>
        <dbReference type="ARBA" id="ARBA00022927"/>
    </source>
</evidence>
<dbReference type="GO" id="GO:0006513">
    <property type="term" value="P:protein monoubiquitination"/>
    <property type="evidence" value="ECO:0007669"/>
    <property type="project" value="TreeGrafter"/>
</dbReference>
<dbReference type="CDD" id="cd16451">
    <property type="entry name" value="mRING_PEX12"/>
    <property type="match status" value="1"/>
</dbReference>
<comment type="function">
    <text evidence="15">Component of a retrotranslocation channel required for peroxisome organization by mediating export of the PEX5 receptor from peroxisomes to the cytosol, thereby promoting PEX5 recycling.</text>
</comment>
<evidence type="ECO:0000256" key="15">
    <source>
        <dbReference type="PIRNR" id="PIRNR038074"/>
    </source>
</evidence>
<protein>
    <recommendedName>
        <fullName evidence="4 15">Peroxisome assembly protein 12</fullName>
    </recommendedName>
    <alternativeName>
        <fullName evidence="14 15">Peroxin-12</fullName>
    </alternativeName>
</protein>
<evidence type="ECO:0000256" key="8">
    <source>
        <dbReference type="ARBA" id="ARBA00022771"/>
    </source>
</evidence>
<reference evidence="17" key="3">
    <citation type="submission" date="2012-09" db="EMBL/GenBank/DDBJ databases">
        <authorList>
            <consortium name="VectorBase"/>
        </authorList>
    </citation>
    <scope>NUCLEOTIDE SEQUENCE</scope>
    <source>
        <strain evidence="17">Liverpool</strain>
    </source>
</reference>
<organism evidence="17 18">
    <name type="scientific">Aedes aegypti</name>
    <name type="common">Yellowfever mosquito</name>
    <name type="synonym">Culex aegypti</name>
    <dbReference type="NCBI Taxonomy" id="7159"/>
    <lineage>
        <taxon>Eukaryota</taxon>
        <taxon>Metazoa</taxon>
        <taxon>Ecdysozoa</taxon>
        <taxon>Arthropoda</taxon>
        <taxon>Hexapoda</taxon>
        <taxon>Insecta</taxon>
        <taxon>Pterygota</taxon>
        <taxon>Neoptera</taxon>
        <taxon>Endopterygota</taxon>
        <taxon>Diptera</taxon>
        <taxon>Nematocera</taxon>
        <taxon>Culicoidea</taxon>
        <taxon>Culicidae</taxon>
        <taxon>Culicinae</taxon>
        <taxon>Aedini</taxon>
        <taxon>Aedes</taxon>
        <taxon>Stegomyia</taxon>
    </lineage>
</organism>